<gene>
    <name evidence="1" type="ORF">ACOLOM_LOCUS1252</name>
</gene>
<accession>A0ACA9KAU7</accession>
<dbReference type="Proteomes" id="UP000789525">
    <property type="component" value="Unassembled WGS sequence"/>
</dbReference>
<name>A0ACA9KAU7_9GLOM</name>
<evidence type="ECO:0000313" key="2">
    <source>
        <dbReference type="Proteomes" id="UP000789525"/>
    </source>
</evidence>
<protein>
    <submittedName>
        <fullName evidence="1">7957_t:CDS:1</fullName>
    </submittedName>
</protein>
<organism evidence="1 2">
    <name type="scientific">Acaulospora colombiana</name>
    <dbReference type="NCBI Taxonomy" id="27376"/>
    <lineage>
        <taxon>Eukaryota</taxon>
        <taxon>Fungi</taxon>
        <taxon>Fungi incertae sedis</taxon>
        <taxon>Mucoromycota</taxon>
        <taxon>Glomeromycotina</taxon>
        <taxon>Glomeromycetes</taxon>
        <taxon>Diversisporales</taxon>
        <taxon>Acaulosporaceae</taxon>
        <taxon>Acaulospora</taxon>
    </lineage>
</organism>
<evidence type="ECO:0000313" key="1">
    <source>
        <dbReference type="EMBL" id="CAG8463059.1"/>
    </source>
</evidence>
<dbReference type="EMBL" id="CAJVPT010001467">
    <property type="protein sequence ID" value="CAG8463059.1"/>
    <property type="molecule type" value="Genomic_DNA"/>
</dbReference>
<sequence>RPNTLPSSEKWVEIDAETVDNLEKQNAIRHLQKINPGLNKTKLSERVASENGENTSSSSNDSQNNEGEINLEGKIILSETKWAKPRKSENESIIDLFSDVDWDKKAKKNWSAGNRIKRWNNHAKNTDRKDNLWSKTFDGPSNGGQDRSERNRNDQPKPPGSDRMFDRLFEDGTNAQSRQKFSSGLSGGVSLEKRSSSLPPFSRHPLKRQPLPSLGKSELPSKMEISNDIALESTAIGESQGLRKDEDRVSRARQKFGLRKDRIGAFTEPHKTKYIRKGHERMTEEEKEFDVDVGFERPKKKQQVHREAQEIQREIFLPEAISISNLAKLIGERMGEQTKVQVLNSEEASLIVMEYNLNPVVNSVASLDLYSKPKPADMSKHPFRPPIVTIMGHVDHGKTTLLDNLRKSSVAAGEVGGITQHIGAFSVSLPSKKTITFLDTPGHAAFSAMRARGAHVTDIIVLVVAADDGVMPQTLEAIKHAKDAGVPMIVAINKIDRHDANVAKVREGLMSNGVELEEYGGETQCVEISAMTGKGLVELEESIITLAELMEYRAEIDTEAEGNIIESLIEKGKGNVATVLVRRGTLRQGDVIVAGTSWCKVRLMTDDKGHSLKQALPGTPVKVIGWKDLPKAGDEVLQAKDEEIAKTVVNNRKLRGEREKQLRDLEVINEKRRQRKQELEIEQANARNFKKEVWMFHKGLLKEYPTISPPPENKAKIEENNVKELRVVVKADVSGSVEAVVNSLDMIGNEEVNVNLVDFGVGDVNESDVTKASASKSLIYGFNVKVNPKAGVLAKMEHVDIVTYDIIYKLLDDVKDRLSKMLPPILETHITGEAMVLKIFEVNVRSKEFRPVAGCRITSGMVTKTQKARVMRGEKQIWEGSIESLKQVKNDILEAKKGTECGIMLQGFTNFKEGDTIQTVVIKEVPRTL</sequence>
<feature type="non-terminal residue" evidence="1">
    <location>
        <position position="1"/>
    </location>
</feature>
<keyword evidence="2" id="KW-1185">Reference proteome</keyword>
<comment type="caution">
    <text evidence="1">The sequence shown here is derived from an EMBL/GenBank/DDBJ whole genome shotgun (WGS) entry which is preliminary data.</text>
</comment>
<reference evidence="1" key="1">
    <citation type="submission" date="2021-06" db="EMBL/GenBank/DDBJ databases">
        <authorList>
            <person name="Kallberg Y."/>
            <person name="Tangrot J."/>
            <person name="Rosling A."/>
        </authorList>
    </citation>
    <scope>NUCLEOTIDE SEQUENCE</scope>
    <source>
        <strain evidence="1">CL356</strain>
    </source>
</reference>
<proteinExistence type="predicted"/>